<protein>
    <recommendedName>
        <fullName evidence="11">Homeobox domain-containing protein</fullName>
    </recommendedName>
</protein>
<keyword evidence="4 8" id="KW-0238">DNA-binding</keyword>
<evidence type="ECO:0000256" key="5">
    <source>
        <dbReference type="ARBA" id="ARBA00023155"/>
    </source>
</evidence>
<sequence>MFQPSAFTVHNKSIPWNLLFPSHLFPRAEAPPLPTPHPPPHMEGEECDTGLTLSVGGACAGGLASTQFRALFPFHHHHHHQQEEEEEEDCSRKTIIAGGTRKKLRLSQEQQALLEDSFREHTFLAPKLKQELASRLNIQQRQVEVWFQNRKARNKLKQTEAELETLKKYRERLSEENRRLKREVEELRSTRRLGSPEPMATTLAICPACLRKTSCRARPQRQGATNGVST</sequence>
<evidence type="ECO:0000256" key="2">
    <source>
        <dbReference type="ARBA" id="ARBA00006074"/>
    </source>
</evidence>
<dbReference type="PROSITE" id="PS00027">
    <property type="entry name" value="HOMEOBOX_1"/>
    <property type="match status" value="1"/>
</dbReference>
<keyword evidence="3" id="KW-0805">Transcription regulation</keyword>
<dbReference type="Gene3D" id="1.10.10.60">
    <property type="entry name" value="Homeodomain-like"/>
    <property type="match status" value="1"/>
</dbReference>
<evidence type="ECO:0000256" key="6">
    <source>
        <dbReference type="ARBA" id="ARBA00023163"/>
    </source>
</evidence>
<reference evidence="12 13" key="1">
    <citation type="journal article" date="2019" name="Nat. Plants">
        <title>Genome sequencing of Musa balbisiana reveals subgenome evolution and function divergence in polyploid bananas.</title>
        <authorList>
            <person name="Yao X."/>
        </authorList>
    </citation>
    <scope>NUCLEOTIDE SEQUENCE [LARGE SCALE GENOMIC DNA]</scope>
    <source>
        <strain evidence="13">cv. DH-PKW</strain>
        <tissue evidence="12">Leaves</tissue>
    </source>
</reference>
<dbReference type="PROSITE" id="PS50071">
    <property type="entry name" value="HOMEOBOX_2"/>
    <property type="match status" value="1"/>
</dbReference>
<feature type="DNA-binding region" description="Homeobox" evidence="8">
    <location>
        <begin position="99"/>
        <end position="158"/>
    </location>
</feature>
<gene>
    <name evidence="12" type="ORF">C4D60_Mb07t23610</name>
</gene>
<comment type="similarity">
    <text evidence="2">Belongs to the HD-ZIP homeobox family. Class II subfamily.</text>
</comment>
<evidence type="ECO:0000259" key="11">
    <source>
        <dbReference type="PROSITE" id="PS50071"/>
    </source>
</evidence>
<dbReference type="PANTHER" id="PTHR45714:SF86">
    <property type="entry name" value="HOMEOBOX DOMAIN-CONTAINING PROTEIN"/>
    <property type="match status" value="1"/>
</dbReference>
<dbReference type="AlphaFoldDB" id="A0A4S8JHR4"/>
<dbReference type="SMART" id="SM00389">
    <property type="entry name" value="HOX"/>
    <property type="match status" value="1"/>
</dbReference>
<dbReference type="EMBL" id="PYDT01000005">
    <property type="protein sequence ID" value="THU61470.1"/>
    <property type="molecule type" value="Genomic_DNA"/>
</dbReference>
<evidence type="ECO:0000313" key="12">
    <source>
        <dbReference type="EMBL" id="THU61470.1"/>
    </source>
</evidence>
<dbReference type="InterPro" id="IPR050762">
    <property type="entry name" value="HD-ZIP_Homeobox_LZ_Class_II"/>
</dbReference>
<dbReference type="Proteomes" id="UP000317650">
    <property type="component" value="Chromosome 7"/>
</dbReference>
<dbReference type="GO" id="GO:0043565">
    <property type="term" value="F:sequence-specific DNA binding"/>
    <property type="evidence" value="ECO:0007669"/>
    <property type="project" value="InterPro"/>
</dbReference>
<dbReference type="InterPro" id="IPR017970">
    <property type="entry name" value="Homeobox_CS"/>
</dbReference>
<dbReference type="GO" id="GO:0000981">
    <property type="term" value="F:DNA-binding transcription factor activity, RNA polymerase II-specific"/>
    <property type="evidence" value="ECO:0007669"/>
    <property type="project" value="InterPro"/>
</dbReference>
<evidence type="ECO:0000256" key="8">
    <source>
        <dbReference type="PROSITE-ProRule" id="PRU00108"/>
    </source>
</evidence>
<feature type="coiled-coil region" evidence="10">
    <location>
        <begin position="149"/>
        <end position="193"/>
    </location>
</feature>
<evidence type="ECO:0000256" key="10">
    <source>
        <dbReference type="SAM" id="Coils"/>
    </source>
</evidence>
<evidence type="ECO:0000256" key="3">
    <source>
        <dbReference type="ARBA" id="ARBA00023015"/>
    </source>
</evidence>
<keyword evidence="5 8" id="KW-0371">Homeobox</keyword>
<keyword evidence="13" id="KW-1185">Reference proteome</keyword>
<evidence type="ECO:0000256" key="9">
    <source>
        <dbReference type="RuleBase" id="RU000682"/>
    </source>
</evidence>
<keyword evidence="6" id="KW-0804">Transcription</keyword>
<dbReference type="CDD" id="cd00086">
    <property type="entry name" value="homeodomain"/>
    <property type="match status" value="1"/>
</dbReference>
<comment type="caution">
    <text evidence="12">The sequence shown here is derived from an EMBL/GenBank/DDBJ whole genome shotgun (WGS) entry which is preliminary data.</text>
</comment>
<evidence type="ECO:0000313" key="13">
    <source>
        <dbReference type="Proteomes" id="UP000317650"/>
    </source>
</evidence>
<dbReference type="InterPro" id="IPR003106">
    <property type="entry name" value="Leu_zip_homeo"/>
</dbReference>
<dbReference type="PANTHER" id="PTHR45714">
    <property type="entry name" value="HOMEOBOX-LEUCINE ZIPPER PROTEIN HAT14"/>
    <property type="match status" value="1"/>
</dbReference>
<proteinExistence type="inferred from homology"/>
<dbReference type="GO" id="GO:0005634">
    <property type="term" value="C:nucleus"/>
    <property type="evidence" value="ECO:0007669"/>
    <property type="project" value="UniProtKB-SubCell"/>
</dbReference>
<comment type="subcellular location">
    <subcellularLocation>
        <location evidence="1 8 9">Nucleus</location>
    </subcellularLocation>
</comment>
<name>A0A4S8JHR4_MUSBA</name>
<evidence type="ECO:0000256" key="4">
    <source>
        <dbReference type="ARBA" id="ARBA00023125"/>
    </source>
</evidence>
<keyword evidence="7 8" id="KW-0539">Nucleus</keyword>
<accession>A0A4S8JHR4</accession>
<evidence type="ECO:0000256" key="7">
    <source>
        <dbReference type="ARBA" id="ARBA00023242"/>
    </source>
</evidence>
<keyword evidence="10" id="KW-0175">Coiled coil</keyword>
<dbReference type="InterPro" id="IPR001356">
    <property type="entry name" value="HD"/>
</dbReference>
<dbReference type="SMART" id="SM00340">
    <property type="entry name" value="HALZ"/>
    <property type="match status" value="1"/>
</dbReference>
<feature type="domain" description="Homeobox" evidence="11">
    <location>
        <begin position="97"/>
        <end position="157"/>
    </location>
</feature>
<evidence type="ECO:0000256" key="1">
    <source>
        <dbReference type="ARBA" id="ARBA00004123"/>
    </source>
</evidence>
<dbReference type="InterPro" id="IPR009057">
    <property type="entry name" value="Homeodomain-like_sf"/>
</dbReference>
<dbReference type="SUPFAM" id="SSF46689">
    <property type="entry name" value="Homeodomain-like"/>
    <property type="match status" value="1"/>
</dbReference>
<dbReference type="Pfam" id="PF00046">
    <property type="entry name" value="Homeodomain"/>
    <property type="match status" value="1"/>
</dbReference>
<organism evidence="12 13">
    <name type="scientific">Musa balbisiana</name>
    <name type="common">Banana</name>
    <dbReference type="NCBI Taxonomy" id="52838"/>
    <lineage>
        <taxon>Eukaryota</taxon>
        <taxon>Viridiplantae</taxon>
        <taxon>Streptophyta</taxon>
        <taxon>Embryophyta</taxon>
        <taxon>Tracheophyta</taxon>
        <taxon>Spermatophyta</taxon>
        <taxon>Magnoliopsida</taxon>
        <taxon>Liliopsida</taxon>
        <taxon>Zingiberales</taxon>
        <taxon>Musaceae</taxon>
        <taxon>Musa</taxon>
    </lineage>
</organism>